<evidence type="ECO:0000256" key="11">
    <source>
        <dbReference type="ARBA" id="ARBA00023303"/>
    </source>
</evidence>
<keyword evidence="6" id="KW-0106">Calcium</keyword>
<keyword evidence="3" id="KW-0633">Potassium transport</keyword>
<evidence type="ECO:0000259" key="15">
    <source>
        <dbReference type="PROSITE" id="PS50222"/>
    </source>
</evidence>
<dbReference type="Pfam" id="PF04488">
    <property type="entry name" value="Gly_transf_sug"/>
    <property type="match status" value="1"/>
</dbReference>
<protein>
    <submittedName>
        <fullName evidence="18">Potassium voltage-gated channel subfamily D member 1 (Voltage-gated potassium channel subunit Kv4.1)</fullName>
    </submittedName>
</protein>
<evidence type="ECO:0000256" key="14">
    <source>
        <dbReference type="SAM" id="Phobius"/>
    </source>
</evidence>
<evidence type="ECO:0000256" key="13">
    <source>
        <dbReference type="SAM" id="MobiDB-lite"/>
    </source>
</evidence>
<dbReference type="Gene3D" id="3.90.550.20">
    <property type="match status" value="1"/>
</dbReference>
<evidence type="ECO:0000256" key="9">
    <source>
        <dbReference type="ARBA" id="ARBA00023065"/>
    </source>
</evidence>
<keyword evidence="5" id="KW-0631">Potassium channel</keyword>
<feature type="compositionally biased region" description="Low complexity" evidence="13">
    <location>
        <begin position="751"/>
        <end position="761"/>
    </location>
</feature>
<feature type="transmembrane region" description="Helical" evidence="14">
    <location>
        <begin position="877"/>
        <end position="898"/>
    </location>
</feature>
<keyword evidence="9" id="KW-0406">Ion transport</keyword>
<keyword evidence="7" id="KW-0630">Potassium</keyword>
<dbReference type="InterPro" id="IPR029044">
    <property type="entry name" value="Nucleotide-diphossugar_trans"/>
</dbReference>
<keyword evidence="2" id="KW-0813">Transport</keyword>
<accession>A0A9P1C034</accession>
<organism evidence="16">
    <name type="scientific">Cladocopium goreaui</name>
    <dbReference type="NCBI Taxonomy" id="2562237"/>
    <lineage>
        <taxon>Eukaryota</taxon>
        <taxon>Sar</taxon>
        <taxon>Alveolata</taxon>
        <taxon>Dinophyceae</taxon>
        <taxon>Suessiales</taxon>
        <taxon>Symbiodiniaceae</taxon>
        <taxon>Cladocopium</taxon>
    </lineage>
</organism>
<dbReference type="InterPro" id="IPR011992">
    <property type="entry name" value="EF-hand-dom_pair"/>
</dbReference>
<keyword evidence="8 14" id="KW-1133">Transmembrane helix</keyword>
<evidence type="ECO:0000313" key="17">
    <source>
        <dbReference type="EMBL" id="CAL1136019.1"/>
    </source>
</evidence>
<name>A0A9P1C034_9DINO</name>
<feature type="transmembrane region" description="Helical" evidence="14">
    <location>
        <begin position="1016"/>
        <end position="1035"/>
    </location>
</feature>
<dbReference type="SMART" id="SM00054">
    <property type="entry name" value="EFh"/>
    <property type="match status" value="2"/>
</dbReference>
<evidence type="ECO:0000256" key="12">
    <source>
        <dbReference type="SAM" id="Coils"/>
    </source>
</evidence>
<evidence type="ECO:0000313" key="19">
    <source>
        <dbReference type="Proteomes" id="UP001152797"/>
    </source>
</evidence>
<evidence type="ECO:0000256" key="1">
    <source>
        <dbReference type="ARBA" id="ARBA00004141"/>
    </source>
</evidence>
<feature type="compositionally biased region" description="Polar residues" evidence="13">
    <location>
        <begin position="682"/>
        <end position="692"/>
    </location>
</feature>
<dbReference type="EMBL" id="CAMXCT020000735">
    <property type="protein sequence ID" value="CAL1136019.1"/>
    <property type="molecule type" value="Genomic_DNA"/>
</dbReference>
<dbReference type="OrthoDB" id="444450at2759"/>
<evidence type="ECO:0000256" key="10">
    <source>
        <dbReference type="ARBA" id="ARBA00023136"/>
    </source>
</evidence>
<dbReference type="Gene3D" id="1.10.287.70">
    <property type="match status" value="1"/>
</dbReference>
<sequence length="1216" mass="134218">MAVTAANGAVPFGKTPLPRLVHFTRPDQPKKAGGAFPVLIWEVALRSWQRFFPRSQGFRLRVWRDHNLTECMRQEFPEFLPDFLRLPGGIERSDIGRYCVMHQQGGIYADLDYEVLVNFFEELPTSLVSLVECRSKDQGLEVENSLMASPARHPFWRLAISSCFETPGQHRWDDAQGGTGPRLLSQLRRSSVNASEMIHVLPCRDFQRGIQADAAAERCGHISSGPGQRGIHWSTTSHTSFVGAALRADAFYATHPELASRPLFGRTVHDVAARSADVPSVERSESEASQLLQACLQGAGVISDEPRTADRLGVPSGNEEPLLRAVELLRSAVALRPHASDLRYLLGSASDSGAGLYTHKDSDQKLSSSAWGAELQVLAMPVAGRLVKSSSWLTCSQVLLNLLCLDPQGPRDMAPQRAHWSLVTVLNTSDTVFSFPIANRKSYDLQQDRWETARVLNSGWQAGKNTARILVLCLGKFVGLVCRRSVAESVFTAQLLKSMRVNAVEFDSMADHLHQTSSSTTSAPSKNDQPVEFIALLVHEVVTKLKALQPQKTEGQALRRVQALEAQLKAAQDQLAETTQQKLSKMFPPQEASAPSLPEAAEGCIKEFDDACFLSDRSIKVDRLFIIVKASLSSHYFSALGSIWRQIRGSEDGNDGFSGSSRTAPDKHEGSPTPGKPLSLWDSATSYDSAGTLQDMDEGDPLELTHRSSSTSTGGILKNSSKGRLKKPMTLFQKRPLNRTFTNLSLLSTSSTGASIKASSSRVKVAPAEAPQESQLEEVTPVAEALSDLSESSEEESEQAAPQPKPAQPERRRSVQISDMKEVREPSGLPIHINRARSRRISVVSNMSKLSASSFFMQENQSTGILGRFLRDPESSYAAYLFANLWNYFIAVTVLLSLSQTIKSPPVSGLAVGILETVIESIFLLECVAEMAIEVQMQRFDMTKAGYTLIDVLAVAPLPIRAATGFVIPTLAEEPFSHYTLVCLVPMLRLLKLIRRFGQIQLLAHVFRTTGDALKFLLFLVSIIVLLFSTLLYILEPTENVDSMFTAMWVSTVTVTTVGYGDITPITLSGNMLMGGLCFFSSLFMAMPISVLGNAMSHAWTDRNRILLMARTRQRLKRHGFTAEDLPRLFRQYDGNQTGDLTMDEFCDMIVKMKVGMGPREAEELFELFDMDGSGGIDDKEFMKVLFPDDYRRIFLRSESMKRITTGDASKSLGPQ</sequence>
<feature type="region of interest" description="Disordered" evidence="13">
    <location>
        <begin position="653"/>
        <end position="727"/>
    </location>
</feature>
<dbReference type="GO" id="GO:0001508">
    <property type="term" value="P:action potential"/>
    <property type="evidence" value="ECO:0007669"/>
    <property type="project" value="TreeGrafter"/>
</dbReference>
<dbReference type="InterPro" id="IPR018247">
    <property type="entry name" value="EF_Hand_1_Ca_BS"/>
</dbReference>
<dbReference type="InterPro" id="IPR028325">
    <property type="entry name" value="VG_K_chnl"/>
</dbReference>
<feature type="region of interest" description="Disordered" evidence="13">
    <location>
        <begin position="751"/>
        <end position="818"/>
    </location>
</feature>
<evidence type="ECO:0000256" key="4">
    <source>
        <dbReference type="ARBA" id="ARBA00022692"/>
    </source>
</evidence>
<evidence type="ECO:0000256" key="7">
    <source>
        <dbReference type="ARBA" id="ARBA00022958"/>
    </source>
</evidence>
<dbReference type="PRINTS" id="PR00169">
    <property type="entry name" value="KCHANNEL"/>
</dbReference>
<dbReference type="GO" id="GO:0005509">
    <property type="term" value="F:calcium ion binding"/>
    <property type="evidence" value="ECO:0007669"/>
    <property type="project" value="InterPro"/>
</dbReference>
<dbReference type="Gene3D" id="1.10.238.10">
    <property type="entry name" value="EF-hand"/>
    <property type="match status" value="1"/>
</dbReference>
<feature type="domain" description="EF-hand" evidence="15">
    <location>
        <begin position="1157"/>
        <end position="1192"/>
    </location>
</feature>
<keyword evidence="19" id="KW-1185">Reference proteome</keyword>
<proteinExistence type="predicted"/>
<dbReference type="SUPFAM" id="SSF47473">
    <property type="entry name" value="EF-hand"/>
    <property type="match status" value="1"/>
</dbReference>
<dbReference type="InterPro" id="IPR005821">
    <property type="entry name" value="Ion_trans_dom"/>
</dbReference>
<comment type="caution">
    <text evidence="16">The sequence shown here is derived from an EMBL/GenBank/DDBJ whole genome shotgun (WGS) entry which is preliminary data.</text>
</comment>
<dbReference type="EMBL" id="CAMXCT030000735">
    <property type="protein sequence ID" value="CAL4769956.1"/>
    <property type="molecule type" value="Genomic_DNA"/>
</dbReference>
<reference evidence="16" key="1">
    <citation type="submission" date="2022-10" db="EMBL/GenBank/DDBJ databases">
        <authorList>
            <person name="Chen Y."/>
            <person name="Dougan E. K."/>
            <person name="Chan C."/>
            <person name="Rhodes N."/>
            <person name="Thang M."/>
        </authorList>
    </citation>
    <scope>NUCLEOTIDE SEQUENCE</scope>
</reference>
<evidence type="ECO:0000256" key="5">
    <source>
        <dbReference type="ARBA" id="ARBA00022826"/>
    </source>
</evidence>
<dbReference type="InterPro" id="IPR007577">
    <property type="entry name" value="GlycoTrfase_DXD_sugar-bd_CS"/>
</dbReference>
<dbReference type="GO" id="GO:0005249">
    <property type="term" value="F:voltage-gated potassium channel activity"/>
    <property type="evidence" value="ECO:0007669"/>
    <property type="project" value="InterPro"/>
</dbReference>
<comment type="subcellular location">
    <subcellularLocation>
        <location evidence="1">Membrane</location>
        <topology evidence="1">Multi-pass membrane protein</topology>
    </subcellularLocation>
</comment>
<evidence type="ECO:0000313" key="16">
    <source>
        <dbReference type="EMBL" id="CAI3982644.1"/>
    </source>
</evidence>
<dbReference type="InterPro" id="IPR002048">
    <property type="entry name" value="EF_hand_dom"/>
</dbReference>
<dbReference type="Pfam" id="PF00520">
    <property type="entry name" value="Ion_trans"/>
    <property type="match status" value="1"/>
</dbReference>
<gene>
    <name evidence="16" type="ORF">C1SCF055_LOCUS10318</name>
</gene>
<feature type="compositionally biased region" description="Basic and acidic residues" evidence="13">
    <location>
        <begin position="808"/>
        <end position="818"/>
    </location>
</feature>
<evidence type="ECO:0000256" key="6">
    <source>
        <dbReference type="ARBA" id="ARBA00022837"/>
    </source>
</evidence>
<feature type="domain" description="EF-hand" evidence="15">
    <location>
        <begin position="1121"/>
        <end position="1156"/>
    </location>
</feature>
<dbReference type="GO" id="GO:0008076">
    <property type="term" value="C:voltage-gated potassium channel complex"/>
    <property type="evidence" value="ECO:0007669"/>
    <property type="project" value="InterPro"/>
</dbReference>
<keyword evidence="10 14" id="KW-0472">Membrane</keyword>
<feature type="coiled-coil region" evidence="12">
    <location>
        <begin position="554"/>
        <end position="581"/>
    </location>
</feature>
<evidence type="ECO:0000256" key="3">
    <source>
        <dbReference type="ARBA" id="ARBA00022538"/>
    </source>
</evidence>
<evidence type="ECO:0000313" key="18">
    <source>
        <dbReference type="EMBL" id="CAL4769956.1"/>
    </source>
</evidence>
<dbReference type="SUPFAM" id="SSF53448">
    <property type="entry name" value="Nucleotide-diphospho-sugar transferases"/>
    <property type="match status" value="1"/>
</dbReference>
<dbReference type="SUPFAM" id="SSF81324">
    <property type="entry name" value="Voltage-gated potassium channels"/>
    <property type="match status" value="1"/>
</dbReference>
<dbReference type="EMBL" id="CAMXCT010000735">
    <property type="protein sequence ID" value="CAI3982644.1"/>
    <property type="molecule type" value="Genomic_DNA"/>
</dbReference>
<dbReference type="PROSITE" id="PS00018">
    <property type="entry name" value="EF_HAND_1"/>
    <property type="match status" value="1"/>
</dbReference>
<keyword evidence="4 14" id="KW-0812">Transmembrane</keyword>
<dbReference type="AlphaFoldDB" id="A0A9P1C034"/>
<keyword evidence="12" id="KW-0175">Coiled coil</keyword>
<dbReference type="Proteomes" id="UP001152797">
    <property type="component" value="Unassembled WGS sequence"/>
</dbReference>
<dbReference type="PANTHER" id="PTHR11537">
    <property type="entry name" value="VOLTAGE-GATED POTASSIUM CHANNEL"/>
    <property type="match status" value="1"/>
</dbReference>
<dbReference type="PROSITE" id="PS50222">
    <property type="entry name" value="EF_HAND_2"/>
    <property type="match status" value="2"/>
</dbReference>
<keyword evidence="11 18" id="KW-0407">Ion channel</keyword>
<evidence type="ECO:0000256" key="8">
    <source>
        <dbReference type="ARBA" id="ARBA00022989"/>
    </source>
</evidence>
<reference evidence="17" key="2">
    <citation type="submission" date="2024-04" db="EMBL/GenBank/DDBJ databases">
        <authorList>
            <person name="Chen Y."/>
            <person name="Shah S."/>
            <person name="Dougan E. K."/>
            <person name="Thang M."/>
            <person name="Chan C."/>
        </authorList>
    </citation>
    <scope>NUCLEOTIDE SEQUENCE [LARGE SCALE GENOMIC DNA]</scope>
</reference>
<feature type="compositionally biased region" description="Polar residues" evidence="13">
    <location>
        <begin position="707"/>
        <end position="720"/>
    </location>
</feature>
<feature type="transmembrane region" description="Helical" evidence="14">
    <location>
        <begin position="1072"/>
        <end position="1095"/>
    </location>
</feature>
<dbReference type="PANTHER" id="PTHR11537:SF254">
    <property type="entry name" value="POTASSIUM VOLTAGE-GATED CHANNEL PROTEIN SHAB"/>
    <property type="match status" value="1"/>
</dbReference>
<evidence type="ECO:0000256" key="2">
    <source>
        <dbReference type="ARBA" id="ARBA00022448"/>
    </source>
</evidence>